<dbReference type="InterPro" id="IPR011250">
    <property type="entry name" value="OMP/PagP_B-barrel"/>
</dbReference>
<dbReference type="AlphaFoldDB" id="A0A1J5RXI2"/>
<sequence length="424" mass="47674">MQSVNDDMDDLFRRAAENYPLKTDGADFNKVLAGLQSADKGNVAPVKTKNKSRRLLWLLVLLPFIWICNGNYFKSDKNVASIDKNTITHKGSADNNAENNITEQHQQTDGEKQVDANEPVTHSSQSPKQKYLIEKPLLSNIANNNLPFTDKKKDIVFADEKKQNNTSVQQNENDVKNNEKINSDAIQLGSVLKSNTPKTEIADTAAKNSSDDLSKENAAQKKTHTIKKEKRFYAGVMIGPDASTVKMQSINNIGLSKGIIAGYQLNKRLSIETGVMWDKKYYYSDGKYFSTKNLPLPPTVTIRDVEGDCNMIELPVSLRYIFKSSRTIKWTGSLGFSSYLMKNENYDYTYDNSGSIYQRYKTYNTASDFWFSMMNLSIGYNRKLGKIGDLRIEPFIKIPLKGVGIGTLPITSTGINIGLTRKLF</sequence>
<dbReference type="EMBL" id="MLJW01000093">
    <property type="protein sequence ID" value="OIR00647.1"/>
    <property type="molecule type" value="Genomic_DNA"/>
</dbReference>
<evidence type="ECO:0008006" key="4">
    <source>
        <dbReference type="Google" id="ProtNLM"/>
    </source>
</evidence>
<keyword evidence="2" id="KW-1133">Transmembrane helix</keyword>
<feature type="compositionally biased region" description="Basic and acidic residues" evidence="1">
    <location>
        <begin position="106"/>
        <end position="115"/>
    </location>
</feature>
<evidence type="ECO:0000313" key="3">
    <source>
        <dbReference type="EMBL" id="OIR00647.1"/>
    </source>
</evidence>
<accession>A0A1J5RXI2</accession>
<feature type="region of interest" description="Disordered" evidence="1">
    <location>
        <begin position="104"/>
        <end position="129"/>
    </location>
</feature>
<comment type="caution">
    <text evidence="3">The sequence shown here is derived from an EMBL/GenBank/DDBJ whole genome shotgun (WGS) entry which is preliminary data.</text>
</comment>
<feature type="transmembrane region" description="Helical" evidence="2">
    <location>
        <begin position="55"/>
        <end position="73"/>
    </location>
</feature>
<reference evidence="3" key="1">
    <citation type="submission" date="2016-10" db="EMBL/GenBank/DDBJ databases">
        <title>Sequence of Gallionella enrichment culture.</title>
        <authorList>
            <person name="Poehlein A."/>
            <person name="Muehling M."/>
            <person name="Daniel R."/>
        </authorList>
    </citation>
    <scope>NUCLEOTIDE SEQUENCE</scope>
</reference>
<evidence type="ECO:0000256" key="2">
    <source>
        <dbReference type="SAM" id="Phobius"/>
    </source>
</evidence>
<evidence type="ECO:0000256" key="1">
    <source>
        <dbReference type="SAM" id="MobiDB-lite"/>
    </source>
</evidence>
<dbReference type="SUPFAM" id="SSF56925">
    <property type="entry name" value="OMPA-like"/>
    <property type="match status" value="1"/>
</dbReference>
<keyword evidence="2" id="KW-0812">Transmembrane</keyword>
<gene>
    <name evidence="3" type="ORF">GALL_173390</name>
</gene>
<name>A0A1J5RXI2_9ZZZZ</name>
<protein>
    <recommendedName>
        <fullName evidence="4">Outer membrane protein beta-barrel domain-containing protein</fullName>
    </recommendedName>
</protein>
<keyword evidence="2" id="KW-0472">Membrane</keyword>
<organism evidence="3">
    <name type="scientific">mine drainage metagenome</name>
    <dbReference type="NCBI Taxonomy" id="410659"/>
    <lineage>
        <taxon>unclassified sequences</taxon>
        <taxon>metagenomes</taxon>
        <taxon>ecological metagenomes</taxon>
    </lineage>
</organism>
<proteinExistence type="predicted"/>